<protein>
    <submittedName>
        <fullName evidence="1">Uncharacterized protein</fullName>
    </submittedName>
</protein>
<dbReference type="Proteomes" id="UP000735302">
    <property type="component" value="Unassembled WGS sequence"/>
</dbReference>
<sequence length="93" mass="10164">MDAPDANSSPPRTTWFDGGLKSVDNPAVCTKSKPSKPLMMPLMSHRFCMDDRGDGPPTDTILLSTLASVFAVHVLLTHDSTKLLLPEIKRTKN</sequence>
<dbReference type="EMBL" id="BLXT01002790">
    <property type="protein sequence ID" value="GFN97595.1"/>
    <property type="molecule type" value="Genomic_DNA"/>
</dbReference>
<evidence type="ECO:0000313" key="1">
    <source>
        <dbReference type="EMBL" id="GFN97595.1"/>
    </source>
</evidence>
<comment type="caution">
    <text evidence="1">The sequence shown here is derived from an EMBL/GenBank/DDBJ whole genome shotgun (WGS) entry which is preliminary data.</text>
</comment>
<gene>
    <name evidence="1" type="ORF">PoB_002410100</name>
</gene>
<evidence type="ECO:0000313" key="2">
    <source>
        <dbReference type="Proteomes" id="UP000735302"/>
    </source>
</evidence>
<name>A0AAV3ZED1_9GAST</name>
<organism evidence="1 2">
    <name type="scientific">Plakobranchus ocellatus</name>
    <dbReference type="NCBI Taxonomy" id="259542"/>
    <lineage>
        <taxon>Eukaryota</taxon>
        <taxon>Metazoa</taxon>
        <taxon>Spiralia</taxon>
        <taxon>Lophotrochozoa</taxon>
        <taxon>Mollusca</taxon>
        <taxon>Gastropoda</taxon>
        <taxon>Heterobranchia</taxon>
        <taxon>Euthyneura</taxon>
        <taxon>Panpulmonata</taxon>
        <taxon>Sacoglossa</taxon>
        <taxon>Placobranchoidea</taxon>
        <taxon>Plakobranchidae</taxon>
        <taxon>Plakobranchus</taxon>
    </lineage>
</organism>
<reference evidence="1 2" key="1">
    <citation type="journal article" date="2021" name="Elife">
        <title>Chloroplast acquisition without the gene transfer in kleptoplastic sea slugs, Plakobranchus ocellatus.</title>
        <authorList>
            <person name="Maeda T."/>
            <person name="Takahashi S."/>
            <person name="Yoshida T."/>
            <person name="Shimamura S."/>
            <person name="Takaki Y."/>
            <person name="Nagai Y."/>
            <person name="Toyoda A."/>
            <person name="Suzuki Y."/>
            <person name="Arimoto A."/>
            <person name="Ishii H."/>
            <person name="Satoh N."/>
            <person name="Nishiyama T."/>
            <person name="Hasebe M."/>
            <person name="Maruyama T."/>
            <person name="Minagawa J."/>
            <person name="Obokata J."/>
            <person name="Shigenobu S."/>
        </authorList>
    </citation>
    <scope>NUCLEOTIDE SEQUENCE [LARGE SCALE GENOMIC DNA]</scope>
</reference>
<accession>A0AAV3ZED1</accession>
<keyword evidence="2" id="KW-1185">Reference proteome</keyword>
<proteinExistence type="predicted"/>
<dbReference type="AlphaFoldDB" id="A0AAV3ZED1"/>